<proteinExistence type="predicted"/>
<name>A0A183GHW5_HELPZ</name>
<dbReference type="Proteomes" id="UP000050761">
    <property type="component" value="Unassembled WGS sequence"/>
</dbReference>
<reference evidence="3" key="2">
    <citation type="submission" date="2019-09" db="UniProtKB">
        <authorList>
            <consortium name="WormBaseParasite"/>
        </authorList>
    </citation>
    <scope>IDENTIFICATION</scope>
</reference>
<sequence length="119" mass="13143">MGFHDHPILAIQAAYGSGKTVIGAFIAATFAHSRQLVIVTTTTNIAYAQIRDTLLRLTEFRHLPLHRFVADSALVDGAPTTPVDLRIILRPLTEDYGDKMEEEDVDCCQSYINGRAVQS</sequence>
<protein>
    <submittedName>
        <fullName evidence="3">ResIII domain-containing protein</fullName>
    </submittedName>
</protein>
<dbReference type="EMBL" id="UZAH01033729">
    <property type="protein sequence ID" value="VDP30919.1"/>
    <property type="molecule type" value="Genomic_DNA"/>
</dbReference>
<gene>
    <name evidence="1" type="ORF">HPBE_LOCUS22183</name>
</gene>
<evidence type="ECO:0000313" key="3">
    <source>
        <dbReference type="WBParaSite" id="HPBE_0002218401-mRNA-1"/>
    </source>
</evidence>
<reference evidence="1 2" key="1">
    <citation type="submission" date="2018-11" db="EMBL/GenBank/DDBJ databases">
        <authorList>
            <consortium name="Pathogen Informatics"/>
        </authorList>
    </citation>
    <scope>NUCLEOTIDE SEQUENCE [LARGE SCALE GENOMIC DNA]</scope>
</reference>
<dbReference type="AlphaFoldDB" id="A0A183GHW5"/>
<dbReference type="WBParaSite" id="HPBE_0002218401-mRNA-1">
    <property type="protein sequence ID" value="HPBE_0002218401-mRNA-1"/>
    <property type="gene ID" value="HPBE_0002218401"/>
</dbReference>
<dbReference type="OrthoDB" id="5871526at2759"/>
<organism evidence="2 3">
    <name type="scientific">Heligmosomoides polygyrus</name>
    <name type="common">Parasitic roundworm</name>
    <dbReference type="NCBI Taxonomy" id="6339"/>
    <lineage>
        <taxon>Eukaryota</taxon>
        <taxon>Metazoa</taxon>
        <taxon>Ecdysozoa</taxon>
        <taxon>Nematoda</taxon>
        <taxon>Chromadorea</taxon>
        <taxon>Rhabditida</taxon>
        <taxon>Rhabditina</taxon>
        <taxon>Rhabditomorpha</taxon>
        <taxon>Strongyloidea</taxon>
        <taxon>Heligmosomidae</taxon>
        <taxon>Heligmosomoides</taxon>
    </lineage>
</organism>
<accession>A0A3P8G7A3</accession>
<evidence type="ECO:0000313" key="2">
    <source>
        <dbReference type="Proteomes" id="UP000050761"/>
    </source>
</evidence>
<accession>A0A183GHW5</accession>
<dbReference type="SUPFAM" id="SSF52540">
    <property type="entry name" value="P-loop containing nucleoside triphosphate hydrolases"/>
    <property type="match status" value="1"/>
</dbReference>
<dbReference type="InterPro" id="IPR027417">
    <property type="entry name" value="P-loop_NTPase"/>
</dbReference>
<keyword evidence="2" id="KW-1185">Reference proteome</keyword>
<evidence type="ECO:0000313" key="1">
    <source>
        <dbReference type="EMBL" id="VDP30919.1"/>
    </source>
</evidence>
<dbReference type="Gene3D" id="3.40.50.300">
    <property type="entry name" value="P-loop containing nucleotide triphosphate hydrolases"/>
    <property type="match status" value="1"/>
</dbReference>